<keyword evidence="1" id="KW-0472">Membrane</keyword>
<dbReference type="InterPro" id="IPR002931">
    <property type="entry name" value="Transglutaminase-like"/>
</dbReference>
<feature type="transmembrane region" description="Helical" evidence="1">
    <location>
        <begin position="558"/>
        <end position="578"/>
    </location>
</feature>
<feature type="domain" description="Transglutaminase-like" evidence="2">
    <location>
        <begin position="407"/>
        <end position="478"/>
    </location>
</feature>
<dbReference type="PATRIC" id="fig|1429438.4.peg.1837"/>
<dbReference type="PANTHER" id="PTHR42736">
    <property type="entry name" value="PROTEIN-GLUTAMINE GAMMA-GLUTAMYLTRANSFERASE"/>
    <property type="match status" value="1"/>
</dbReference>
<evidence type="ECO:0000256" key="1">
    <source>
        <dbReference type="SAM" id="Phobius"/>
    </source>
</evidence>
<feature type="transmembrane region" description="Helical" evidence="1">
    <location>
        <begin position="58"/>
        <end position="76"/>
    </location>
</feature>
<accession>W4LUG9</accession>
<evidence type="ECO:0000313" key="4">
    <source>
        <dbReference type="Proteomes" id="UP000019141"/>
    </source>
</evidence>
<name>W4LUG9_ENTF1</name>
<dbReference type="InterPro" id="IPR025403">
    <property type="entry name" value="TgpA-like_C"/>
</dbReference>
<dbReference type="InterPro" id="IPR021878">
    <property type="entry name" value="TgpA_N"/>
</dbReference>
<feature type="transmembrane region" description="Helical" evidence="1">
    <location>
        <begin position="32"/>
        <end position="51"/>
    </location>
</feature>
<dbReference type="Pfam" id="PF01841">
    <property type="entry name" value="Transglut_core"/>
    <property type="match status" value="1"/>
</dbReference>
<gene>
    <name evidence="3" type="ORF">ETSY1_08780</name>
</gene>
<dbReference type="HOGENOM" id="CLU_012397_0_0_7"/>
<proteinExistence type="predicted"/>
<dbReference type="SMART" id="SM00460">
    <property type="entry name" value="TGc"/>
    <property type="match status" value="1"/>
</dbReference>
<dbReference type="Gene3D" id="3.10.620.30">
    <property type="match status" value="1"/>
</dbReference>
<evidence type="ECO:0000313" key="3">
    <source>
        <dbReference type="EMBL" id="ETX01082.1"/>
    </source>
</evidence>
<organism evidence="3 4">
    <name type="scientific">Entotheonella factor</name>
    <dbReference type="NCBI Taxonomy" id="1429438"/>
    <lineage>
        <taxon>Bacteria</taxon>
        <taxon>Pseudomonadati</taxon>
        <taxon>Nitrospinota/Tectimicrobiota group</taxon>
        <taxon>Candidatus Tectimicrobiota</taxon>
        <taxon>Candidatus Entotheonellia</taxon>
        <taxon>Candidatus Entotheonellales</taxon>
        <taxon>Candidatus Entotheonellaceae</taxon>
        <taxon>Candidatus Entotheonella</taxon>
    </lineage>
</organism>
<dbReference type="Pfam" id="PF11992">
    <property type="entry name" value="TgpA_N"/>
    <property type="match status" value="1"/>
</dbReference>
<evidence type="ECO:0000259" key="2">
    <source>
        <dbReference type="SMART" id="SM00460"/>
    </source>
</evidence>
<keyword evidence="1" id="KW-0812">Transmembrane</keyword>
<feature type="transmembrane region" description="Helical" evidence="1">
    <location>
        <begin position="105"/>
        <end position="123"/>
    </location>
</feature>
<reference evidence="3 4" key="1">
    <citation type="journal article" date="2014" name="Nature">
        <title>An environmental bacterial taxon with a large and distinct metabolic repertoire.</title>
        <authorList>
            <person name="Wilson M.C."/>
            <person name="Mori T."/>
            <person name="Ruckert C."/>
            <person name="Uria A.R."/>
            <person name="Helf M.J."/>
            <person name="Takada K."/>
            <person name="Gernert C."/>
            <person name="Steffens U.A."/>
            <person name="Heycke N."/>
            <person name="Schmitt S."/>
            <person name="Rinke C."/>
            <person name="Helfrich E.J."/>
            <person name="Brachmann A.O."/>
            <person name="Gurgui C."/>
            <person name="Wakimoto T."/>
            <person name="Kracht M."/>
            <person name="Crusemann M."/>
            <person name="Hentschel U."/>
            <person name="Abe I."/>
            <person name="Matsunaga S."/>
            <person name="Kalinowski J."/>
            <person name="Takeyama H."/>
            <person name="Piel J."/>
        </authorList>
    </citation>
    <scope>NUCLEOTIDE SEQUENCE [LARGE SCALE GENOMIC DNA]</scope>
    <source>
        <strain evidence="4">TSY1</strain>
    </source>
</reference>
<feature type="transmembrane region" description="Helical" evidence="1">
    <location>
        <begin position="129"/>
        <end position="147"/>
    </location>
</feature>
<feature type="transmembrane region" description="Helical" evidence="1">
    <location>
        <begin position="7"/>
        <end position="26"/>
    </location>
</feature>
<dbReference type="EMBL" id="AZHW01000273">
    <property type="protein sequence ID" value="ETX01082.1"/>
    <property type="molecule type" value="Genomic_DNA"/>
</dbReference>
<dbReference type="Proteomes" id="UP000019141">
    <property type="component" value="Unassembled WGS sequence"/>
</dbReference>
<feature type="transmembrane region" description="Helical" evidence="1">
    <location>
        <begin position="159"/>
        <end position="180"/>
    </location>
</feature>
<keyword evidence="1" id="KW-1133">Transmembrane helix</keyword>
<comment type="caution">
    <text evidence="3">The sequence shown here is derived from an EMBL/GenBank/DDBJ whole genome shotgun (WGS) entry which is preliminary data.</text>
</comment>
<dbReference type="InterPro" id="IPR052901">
    <property type="entry name" value="Bact_TGase-like"/>
</dbReference>
<dbReference type="PANTHER" id="PTHR42736:SF1">
    <property type="entry name" value="PROTEIN-GLUTAMINE GAMMA-GLUTAMYLTRANSFERASE"/>
    <property type="match status" value="1"/>
</dbReference>
<protein>
    <recommendedName>
        <fullName evidence="2">Transglutaminase-like domain-containing protein</fullName>
    </recommendedName>
</protein>
<dbReference type="SUPFAM" id="SSF54001">
    <property type="entry name" value="Cysteine proteinases"/>
    <property type="match status" value="1"/>
</dbReference>
<dbReference type="InterPro" id="IPR038765">
    <property type="entry name" value="Papain-like_cys_pep_sf"/>
</dbReference>
<dbReference type="Pfam" id="PF13559">
    <property type="entry name" value="DUF4129"/>
    <property type="match status" value="1"/>
</dbReference>
<dbReference type="AlphaFoldDB" id="W4LUG9"/>
<sequence length="668" mass="77484">MTSLVHIPRICFFWLLFAQLMLMGVHAPELPWWIWPLWGMCYGWRLMIYYGRLGFPRNYLKALLVVIGLVGLGHHYDDIIDLSLMNAVLVLAFLLKLLELKQRRDVYVVIFLGYFLVGSYFLFSQGLSNTVLAIICTILLVSSQVALHTSHVSSRWKPVRLAGQMLLQALPVMVILFMIFPRIGPIWSVKFGEEQASVGLSDTVSPGDVSQLARRSDLAFRASFDGARPPSGPNLYWRTLVLTNFDGRTWRPVQKYVPPDSKRFVWLRPKRPAPGVGRKVSYSVMAEPSRKQWLFALPWAFTETIGIDHMPERRLQAKRRLDQRFQYHVTSYLDIPNLTLDETERHRNLALPANSNPRSQAFAKAWRAKTASDRAFMQEVLDYYRQQPFVYTLNPPALGRHTVDEFLFRTQRGFCEHYASSFVLLMRAAGIPARIVAGYQGGKINPFESYLLVYQYDAHAWAEVWFPESGWQRVDPTAAVAPHRIELGSEQAFAAEDGFLADSPFSRAQLKLDWLRNLQLRADQLNFLWYRWVLSYDNSRQKKLYQDWLGNLPGWQSIILFMGLLSLPIILLALWLYWRGRPTALDPANRLWVRLSQHFARVNLTRHHGEGPTHYIGRLKYAYPSMSQELDAFLTAYIAINYQEHPSRHRHLRTMKSLLRQIKSKKFH</sequence>
<keyword evidence="4" id="KW-1185">Reference proteome</keyword>
<feature type="transmembrane region" description="Helical" evidence="1">
    <location>
        <begin position="82"/>
        <end position="98"/>
    </location>
</feature>